<reference evidence="1 2" key="1">
    <citation type="journal article" date="2016" name="Microbes Environ.">
        <title>Phylogenetically diverse aerobic anoxygenic phototrophic bacteria isolated from epilithic biofilms in Tama river, Japan.</title>
        <authorList>
            <person name="Hirose S."/>
            <person name="Matsuura K."/>
            <person name="Haruta S."/>
        </authorList>
    </citation>
    <scope>NUCLEOTIDE SEQUENCE [LARGE SCALE GENOMIC DNA]</scope>
    <source>
        <strain evidence="1 2">S08</strain>
    </source>
</reference>
<evidence type="ECO:0000313" key="1">
    <source>
        <dbReference type="EMBL" id="BDG71704.1"/>
    </source>
</evidence>
<name>A0ABM7Y1P1_9PROT</name>
<gene>
    <name evidence="1" type="ORF">Rmf_16330</name>
</gene>
<dbReference type="EMBL" id="AP025637">
    <property type="protein sequence ID" value="BDG71704.1"/>
    <property type="molecule type" value="Genomic_DNA"/>
</dbReference>
<sequence>MSLETSHAIVCLACGPRSPGGCYSAPAAAELARMLAAAMSRIHGRPDLEEVFGRAQIMTSQQQRYIARSHPVACQQAAAALRFFLAN</sequence>
<accession>A0ABM7Y1P1</accession>
<keyword evidence="2" id="KW-1185">Reference proteome</keyword>
<proteinExistence type="predicted"/>
<protein>
    <submittedName>
        <fullName evidence="1">Uncharacterized protein</fullName>
    </submittedName>
</protein>
<evidence type="ECO:0000313" key="2">
    <source>
        <dbReference type="Proteomes" id="UP000831327"/>
    </source>
</evidence>
<organism evidence="1 2">
    <name type="scientific">Roseomonas fluvialis</name>
    <dbReference type="NCBI Taxonomy" id="1750527"/>
    <lineage>
        <taxon>Bacteria</taxon>
        <taxon>Pseudomonadati</taxon>
        <taxon>Pseudomonadota</taxon>
        <taxon>Alphaproteobacteria</taxon>
        <taxon>Acetobacterales</taxon>
        <taxon>Roseomonadaceae</taxon>
        <taxon>Roseomonas</taxon>
    </lineage>
</organism>
<dbReference type="Proteomes" id="UP000831327">
    <property type="component" value="Chromosome"/>
</dbReference>